<dbReference type="Gene3D" id="1.10.3720.10">
    <property type="entry name" value="MetI-like"/>
    <property type="match status" value="1"/>
</dbReference>
<feature type="domain" description="ABC transmembrane type-1" evidence="8">
    <location>
        <begin position="56"/>
        <end position="236"/>
    </location>
</feature>
<dbReference type="Proteomes" id="UP000321225">
    <property type="component" value="Unassembled WGS sequence"/>
</dbReference>
<keyword evidence="2 7" id="KW-0813">Transport</keyword>
<dbReference type="Pfam" id="PF00528">
    <property type="entry name" value="BPD_transp_1"/>
    <property type="match status" value="1"/>
</dbReference>
<keyword evidence="4 7" id="KW-0812">Transmembrane</keyword>
<dbReference type="PANTHER" id="PTHR30151">
    <property type="entry name" value="ALKANE SULFONATE ABC TRANSPORTER-RELATED, MEMBRANE SUBUNIT"/>
    <property type="match status" value="1"/>
</dbReference>
<evidence type="ECO:0000256" key="3">
    <source>
        <dbReference type="ARBA" id="ARBA00022475"/>
    </source>
</evidence>
<dbReference type="InterPro" id="IPR035906">
    <property type="entry name" value="MetI-like_sf"/>
</dbReference>
<keyword evidence="5 7" id="KW-1133">Transmembrane helix</keyword>
<feature type="transmembrane region" description="Helical" evidence="7">
    <location>
        <begin position="63"/>
        <end position="84"/>
    </location>
</feature>
<keyword evidence="10" id="KW-1185">Reference proteome</keyword>
<evidence type="ECO:0000256" key="4">
    <source>
        <dbReference type="ARBA" id="ARBA00022692"/>
    </source>
</evidence>
<protein>
    <submittedName>
        <fullName evidence="9">Nitrate ABC transporter permease</fullName>
    </submittedName>
</protein>
<feature type="transmembrane region" description="Helical" evidence="7">
    <location>
        <begin position="218"/>
        <end position="238"/>
    </location>
</feature>
<evidence type="ECO:0000256" key="2">
    <source>
        <dbReference type="ARBA" id="ARBA00022448"/>
    </source>
</evidence>
<feature type="transmembrane region" description="Helical" evidence="7">
    <location>
        <begin position="186"/>
        <end position="206"/>
    </location>
</feature>
<evidence type="ECO:0000256" key="7">
    <source>
        <dbReference type="RuleBase" id="RU363032"/>
    </source>
</evidence>
<keyword evidence="6 7" id="KW-0472">Membrane</keyword>
<reference evidence="9 10" key="1">
    <citation type="submission" date="2019-07" db="EMBL/GenBank/DDBJ databases">
        <title>Whole genome shotgun sequence of Microbacterium aerolatum NBRC 103071.</title>
        <authorList>
            <person name="Hosoyama A."/>
            <person name="Uohara A."/>
            <person name="Ohji S."/>
            <person name="Ichikawa N."/>
        </authorList>
    </citation>
    <scope>NUCLEOTIDE SEQUENCE [LARGE SCALE GENOMIC DNA]</scope>
    <source>
        <strain evidence="9 10">NBRC 103071</strain>
    </source>
</reference>
<gene>
    <name evidence="9" type="primary">ssuC</name>
    <name evidence="9" type="ORF">MAE01_08380</name>
</gene>
<evidence type="ECO:0000256" key="6">
    <source>
        <dbReference type="ARBA" id="ARBA00023136"/>
    </source>
</evidence>
<dbReference type="SUPFAM" id="SSF161098">
    <property type="entry name" value="MetI-like"/>
    <property type="match status" value="1"/>
</dbReference>
<dbReference type="OrthoDB" id="3173654at2"/>
<evidence type="ECO:0000313" key="9">
    <source>
        <dbReference type="EMBL" id="GEK85662.1"/>
    </source>
</evidence>
<dbReference type="EMBL" id="BJUW01000003">
    <property type="protein sequence ID" value="GEK85662.1"/>
    <property type="molecule type" value="Genomic_DNA"/>
</dbReference>
<organism evidence="9 10">
    <name type="scientific">Microbacterium aerolatum</name>
    <dbReference type="NCBI Taxonomy" id="153731"/>
    <lineage>
        <taxon>Bacteria</taxon>
        <taxon>Bacillati</taxon>
        <taxon>Actinomycetota</taxon>
        <taxon>Actinomycetes</taxon>
        <taxon>Micrococcales</taxon>
        <taxon>Microbacteriaceae</taxon>
        <taxon>Microbacterium</taxon>
    </lineage>
</organism>
<dbReference type="AlphaFoldDB" id="A0A511AC60"/>
<comment type="similarity">
    <text evidence="7">Belongs to the binding-protein-dependent transport system permease family.</text>
</comment>
<proteinExistence type="inferred from homology"/>
<dbReference type="GO" id="GO:0055085">
    <property type="term" value="P:transmembrane transport"/>
    <property type="evidence" value="ECO:0007669"/>
    <property type="project" value="InterPro"/>
</dbReference>
<name>A0A511AC60_9MICO</name>
<dbReference type="CDD" id="cd06261">
    <property type="entry name" value="TM_PBP2"/>
    <property type="match status" value="1"/>
</dbReference>
<feature type="transmembrane region" description="Helical" evidence="7">
    <location>
        <begin position="105"/>
        <end position="131"/>
    </location>
</feature>
<dbReference type="GO" id="GO:0005886">
    <property type="term" value="C:plasma membrane"/>
    <property type="evidence" value="ECO:0007669"/>
    <property type="project" value="UniProtKB-SubCell"/>
</dbReference>
<dbReference type="InterPro" id="IPR000515">
    <property type="entry name" value="MetI-like"/>
</dbReference>
<evidence type="ECO:0000313" key="10">
    <source>
        <dbReference type="Proteomes" id="UP000321225"/>
    </source>
</evidence>
<dbReference type="RefSeq" id="WP_147038299.1">
    <property type="nucleotide sequence ID" value="NZ_BJUW01000003.1"/>
</dbReference>
<evidence type="ECO:0000256" key="1">
    <source>
        <dbReference type="ARBA" id="ARBA00004651"/>
    </source>
</evidence>
<dbReference type="PROSITE" id="PS50928">
    <property type="entry name" value="ABC_TM1"/>
    <property type="match status" value="1"/>
</dbReference>
<accession>A0A511AC60</accession>
<dbReference type="PANTHER" id="PTHR30151:SF0">
    <property type="entry name" value="ABC TRANSPORTER PERMEASE PROTEIN MJ0413-RELATED"/>
    <property type="match status" value="1"/>
</dbReference>
<comment type="subcellular location">
    <subcellularLocation>
        <location evidence="1 7">Cell membrane</location>
        <topology evidence="1 7">Multi-pass membrane protein</topology>
    </subcellularLocation>
</comment>
<keyword evidence="3" id="KW-1003">Cell membrane</keyword>
<sequence>MKFLISLFFLLALPIVLILLWWISTIVSPSFFVPTPGELITTFFDTWFGERFTEDVLPSIGRLFLGIAGSIIVGVGLGLLIGSFKPLRQLLEPLLEFFRAIPPPVLLPLLMIIIGVNWRMQVFVIIFGSLWPVLLNTVEGVRATDEVQRDTARSYGLGRMARLRYLILPAAAPQILAGIRQCLSIALILMVISELWYTSAGLGFTIVQFQRNFAIPEMWSGILLLGLIGLGLAVLFRYTERYILRWYHGLREVQREP</sequence>
<comment type="caution">
    <text evidence="9">The sequence shown here is derived from an EMBL/GenBank/DDBJ whole genome shotgun (WGS) entry which is preliminary data.</text>
</comment>
<evidence type="ECO:0000259" key="8">
    <source>
        <dbReference type="PROSITE" id="PS50928"/>
    </source>
</evidence>
<evidence type="ECO:0000256" key="5">
    <source>
        <dbReference type="ARBA" id="ARBA00022989"/>
    </source>
</evidence>